<dbReference type="Pfam" id="PF13462">
    <property type="entry name" value="Thioredoxin_4"/>
    <property type="match status" value="1"/>
</dbReference>
<evidence type="ECO:0000256" key="2">
    <source>
        <dbReference type="ARBA" id="ARBA00005791"/>
    </source>
</evidence>
<dbReference type="SUPFAM" id="SSF52833">
    <property type="entry name" value="Thioredoxin-like"/>
    <property type="match status" value="1"/>
</dbReference>
<dbReference type="InterPro" id="IPR012336">
    <property type="entry name" value="Thioredoxin-like_fold"/>
</dbReference>
<dbReference type="InterPro" id="IPR006311">
    <property type="entry name" value="TAT_signal"/>
</dbReference>
<dbReference type="PROSITE" id="PS51352">
    <property type="entry name" value="THIOREDOXIN_2"/>
    <property type="match status" value="1"/>
</dbReference>
<comment type="similarity">
    <text evidence="2">Belongs to the thioredoxin family. DsbA subfamily.</text>
</comment>
<dbReference type="AlphaFoldDB" id="A0A371B4C6"/>
<dbReference type="OrthoDB" id="8478320at2"/>
<gene>
    <name evidence="5" type="ORF">DXH78_17320</name>
</gene>
<keyword evidence="3" id="KW-0732">Signal</keyword>
<evidence type="ECO:0000313" key="6">
    <source>
        <dbReference type="Proteomes" id="UP000263993"/>
    </source>
</evidence>
<evidence type="ECO:0000313" key="5">
    <source>
        <dbReference type="EMBL" id="RDV02337.1"/>
    </source>
</evidence>
<keyword evidence="6" id="KW-1185">Reference proteome</keyword>
<dbReference type="Gene3D" id="3.40.30.10">
    <property type="entry name" value="Glutaredoxin"/>
    <property type="match status" value="1"/>
</dbReference>
<protein>
    <submittedName>
        <fullName evidence="5">DsbA family protein</fullName>
    </submittedName>
</protein>
<feature type="chain" id="PRO_5017010442" evidence="3">
    <location>
        <begin position="31"/>
        <end position="222"/>
    </location>
</feature>
<proteinExistence type="inferred from homology"/>
<dbReference type="PROSITE" id="PS51318">
    <property type="entry name" value="TAT"/>
    <property type="match status" value="1"/>
</dbReference>
<accession>A0A371B4C6</accession>
<evidence type="ECO:0000256" key="1">
    <source>
        <dbReference type="ARBA" id="ARBA00003565"/>
    </source>
</evidence>
<feature type="domain" description="Thioredoxin" evidence="4">
    <location>
        <begin position="20"/>
        <end position="221"/>
    </location>
</feature>
<dbReference type="InterPro" id="IPR013766">
    <property type="entry name" value="Thioredoxin_domain"/>
</dbReference>
<dbReference type="InterPro" id="IPR036249">
    <property type="entry name" value="Thioredoxin-like_sf"/>
</dbReference>
<dbReference type="PANTHER" id="PTHR13887">
    <property type="entry name" value="GLUTATHIONE S-TRANSFERASE KAPPA"/>
    <property type="match status" value="1"/>
</dbReference>
<dbReference type="PANTHER" id="PTHR13887:SF56">
    <property type="entry name" value="THIOREDOXIN-LIKE REDUCTASE RV2466C"/>
    <property type="match status" value="1"/>
</dbReference>
<dbReference type="RefSeq" id="WP_115518458.1">
    <property type="nucleotide sequence ID" value="NZ_QRGO01000002.1"/>
</dbReference>
<comment type="caution">
    <text evidence="5">The sequence shown here is derived from an EMBL/GenBank/DDBJ whole genome shotgun (WGS) entry which is preliminary data.</text>
</comment>
<comment type="function">
    <text evidence="1">May be required for disulfide bond formation in some proteins.</text>
</comment>
<evidence type="ECO:0000256" key="3">
    <source>
        <dbReference type="SAM" id="SignalP"/>
    </source>
</evidence>
<dbReference type="Proteomes" id="UP000263993">
    <property type="component" value="Unassembled WGS sequence"/>
</dbReference>
<organism evidence="5 6">
    <name type="scientific">Undibacter mobilis</name>
    <dbReference type="NCBI Taxonomy" id="2292256"/>
    <lineage>
        <taxon>Bacteria</taxon>
        <taxon>Pseudomonadati</taxon>
        <taxon>Pseudomonadota</taxon>
        <taxon>Alphaproteobacteria</taxon>
        <taxon>Hyphomicrobiales</taxon>
        <taxon>Nitrobacteraceae</taxon>
        <taxon>Undibacter</taxon>
    </lineage>
</organism>
<dbReference type="EMBL" id="QRGO01000002">
    <property type="protein sequence ID" value="RDV02337.1"/>
    <property type="molecule type" value="Genomic_DNA"/>
</dbReference>
<sequence>MRLTRREFCQSTAFVALATALGLSTLPALTEPAQAQAAVSETELMAPTALPDMAIGDPKASVTVIEYASMTCPHCAHFSETTFPEIKKKYVDTGKVRFIFREFPLDNLAAAVFMLARCNAETNSDKYFAFIDTMFRQQRTWAVEKPLEPLLTISKQAGFTQETFNACLSNQKVLDGIEAMRQRAVDKFKVQSTPSFFINGKLYTGSLSVEDMSKIIDPLIKS</sequence>
<feature type="signal peptide" evidence="3">
    <location>
        <begin position="1"/>
        <end position="30"/>
    </location>
</feature>
<reference evidence="6" key="1">
    <citation type="submission" date="2018-08" db="EMBL/GenBank/DDBJ databases">
        <authorList>
            <person name="Kim S.-J."/>
            <person name="Jung G.-Y."/>
        </authorList>
    </citation>
    <scope>NUCLEOTIDE SEQUENCE [LARGE SCALE GENOMIC DNA]</scope>
    <source>
        <strain evidence="6">GY_H</strain>
    </source>
</reference>
<evidence type="ECO:0000259" key="4">
    <source>
        <dbReference type="PROSITE" id="PS51352"/>
    </source>
</evidence>
<name>A0A371B4C6_9BRAD</name>